<dbReference type="PRINTS" id="PR00153">
    <property type="entry name" value="CSAPPISMRASE"/>
</dbReference>
<dbReference type="InterPro" id="IPR012677">
    <property type="entry name" value="Nucleotide-bd_a/b_plait_sf"/>
</dbReference>
<dbReference type="GeneTree" id="ENSGT00940000156283"/>
<dbReference type="PROSITE" id="PS50102">
    <property type="entry name" value="RRM"/>
    <property type="match status" value="1"/>
</dbReference>
<dbReference type="PROSITE" id="PS50072">
    <property type="entry name" value="CSA_PPIASE_2"/>
    <property type="match status" value="1"/>
</dbReference>
<dbReference type="InterPro" id="IPR035542">
    <property type="entry name" value="CRIP"/>
</dbReference>
<evidence type="ECO:0000256" key="1">
    <source>
        <dbReference type="ARBA" id="ARBA00000971"/>
    </source>
</evidence>
<dbReference type="PANTHER" id="PTHR45843">
    <property type="entry name" value="PEPTIDYL-PROLYL CIS-TRANS ISOMERASE-LIKE 4"/>
    <property type="match status" value="1"/>
</dbReference>
<sequence>MAVLLETTLGDIVIDLFTEERPKTCLNFLKLCKIKYYNYCLIHNVQRDFIMQTGDPTGTGRGGESVYSKLYGDQARFFDAEKAPRIKHRKKGTVSMVNNGNDQHASQFLITMGESLDYLDGVHTVFGEVTEGMDILAKINETFVDKDFVPFQDISIFKNKKNIAKITTAVSAMAVKSGRIGADEVIDDTDGKGAEELEERLNQKEAKTRAILLEMVGDLPDADVRPPENVLFVCKLNPVTTDEDLEIIFSRFGSIKSCEIIRDWKTGDSLCYAFIEFEKQEDCEKAYFKMDNVLIDDRRIHVDFSQSVAKIKWKGKGGKYTKDDFKAYEKDVENRSKLALKDQVKPKQDSKYDLLIEEEEEATSHQHSEKKHKEKRHHHFSDDEDSRKSKKHKVSSCYYTLHTFQKYFKCF</sequence>
<gene>
    <name evidence="17" type="primary">PPIL4</name>
    <name evidence="17" type="synonym">ppil4</name>
</gene>
<evidence type="ECO:0000256" key="13">
    <source>
        <dbReference type="RuleBase" id="RU365081"/>
    </source>
</evidence>
<dbReference type="SUPFAM" id="SSF50891">
    <property type="entry name" value="Cyclophilin-like"/>
    <property type="match status" value="1"/>
</dbReference>
<keyword evidence="9 13" id="KW-0697">Rotamase</keyword>
<evidence type="ECO:0000259" key="15">
    <source>
        <dbReference type="PROSITE" id="PS50072"/>
    </source>
</evidence>
<keyword evidence="8 12" id="KW-0694">RNA-binding</keyword>
<dbReference type="InterPro" id="IPR000504">
    <property type="entry name" value="RRM_dom"/>
</dbReference>
<reference evidence="17" key="3">
    <citation type="submission" date="2025-09" db="UniProtKB">
        <authorList>
            <consortium name="Ensembl"/>
        </authorList>
    </citation>
    <scope>IDENTIFICATION</scope>
</reference>
<dbReference type="FunFam" id="3.30.70.330:FF:000267">
    <property type="entry name" value="Peptidyl-prolyl cis-trans isomerase"/>
    <property type="match status" value="1"/>
</dbReference>
<keyword evidence="18" id="KW-1185">Reference proteome</keyword>
<dbReference type="GO" id="GO:0003723">
    <property type="term" value="F:RNA binding"/>
    <property type="evidence" value="ECO:0007669"/>
    <property type="project" value="UniProtKB-UniRule"/>
</dbReference>
<dbReference type="InterPro" id="IPR002130">
    <property type="entry name" value="Cyclophilin-type_PPIase_dom"/>
</dbReference>
<comment type="subcellular location">
    <subcellularLocation>
        <location evidence="3 13">Nucleus</location>
    </subcellularLocation>
</comment>
<protein>
    <recommendedName>
        <fullName evidence="13">Peptidyl-prolyl cis-trans isomerase</fullName>
        <shortName evidence="13">PPIase</shortName>
        <ecNumber evidence="13">5.2.1.8</ecNumber>
    </recommendedName>
</protein>
<feature type="compositionally biased region" description="Basic residues" evidence="14">
    <location>
        <begin position="368"/>
        <end position="379"/>
    </location>
</feature>
<keyword evidence="7" id="KW-0832">Ubl conjugation</keyword>
<dbReference type="Pfam" id="PF00160">
    <property type="entry name" value="Pro_isomerase"/>
    <property type="match status" value="1"/>
</dbReference>
<evidence type="ECO:0000259" key="16">
    <source>
        <dbReference type="PROSITE" id="PS50102"/>
    </source>
</evidence>
<dbReference type="EC" id="5.2.1.8" evidence="13"/>
<dbReference type="CDD" id="cd12235">
    <property type="entry name" value="RRM_PPIL4"/>
    <property type="match status" value="1"/>
</dbReference>
<dbReference type="Ensembl" id="ENSSAUT00010006337.1">
    <property type="protein sequence ID" value="ENSSAUP00010005896.1"/>
    <property type="gene ID" value="ENSSAUG00010002998.1"/>
</dbReference>
<evidence type="ECO:0000256" key="6">
    <source>
        <dbReference type="ARBA" id="ARBA00022553"/>
    </source>
</evidence>
<comment type="function">
    <text evidence="2 13">PPIases accelerate the folding of proteins. It catalyzes the cis-trans isomerization of proline imidic peptide bonds in oligopeptides.</text>
</comment>
<evidence type="ECO:0000256" key="12">
    <source>
        <dbReference type="PROSITE-ProRule" id="PRU00176"/>
    </source>
</evidence>
<reference evidence="17" key="1">
    <citation type="submission" date="2021-04" db="EMBL/GenBank/DDBJ databases">
        <authorList>
            <consortium name="Wellcome Sanger Institute Data Sharing"/>
        </authorList>
    </citation>
    <scope>NUCLEOTIDE SEQUENCE [LARGE SCALE GENOMIC DNA]</scope>
</reference>
<name>A0A671TWX1_SPAAU</name>
<evidence type="ECO:0000256" key="5">
    <source>
        <dbReference type="ARBA" id="ARBA00022499"/>
    </source>
</evidence>
<evidence type="ECO:0000256" key="4">
    <source>
        <dbReference type="ARBA" id="ARBA00010739"/>
    </source>
</evidence>
<keyword evidence="11 13" id="KW-0539">Nucleus</keyword>
<dbReference type="GO" id="GO:0003755">
    <property type="term" value="F:peptidyl-prolyl cis-trans isomerase activity"/>
    <property type="evidence" value="ECO:0007669"/>
    <property type="project" value="UniProtKB-UniRule"/>
</dbReference>
<dbReference type="Gene3D" id="2.40.100.10">
    <property type="entry name" value="Cyclophilin-like"/>
    <property type="match status" value="1"/>
</dbReference>
<feature type="domain" description="RRM" evidence="16">
    <location>
        <begin position="229"/>
        <end position="307"/>
    </location>
</feature>
<dbReference type="Pfam" id="PF00076">
    <property type="entry name" value="RRM_1"/>
    <property type="match status" value="1"/>
</dbReference>
<dbReference type="InterPro" id="IPR035538">
    <property type="entry name" value="Cyclophilin_PPIL4"/>
</dbReference>
<dbReference type="AlphaFoldDB" id="A0A671TWX1"/>
<evidence type="ECO:0000256" key="8">
    <source>
        <dbReference type="ARBA" id="ARBA00022884"/>
    </source>
</evidence>
<evidence type="ECO:0000256" key="2">
    <source>
        <dbReference type="ARBA" id="ARBA00002388"/>
    </source>
</evidence>
<dbReference type="PANTHER" id="PTHR45843:SF1">
    <property type="entry name" value="PEPTIDYL-PROLYL CIS-TRANS ISOMERASE-LIKE 4"/>
    <property type="match status" value="1"/>
</dbReference>
<evidence type="ECO:0000313" key="18">
    <source>
        <dbReference type="Proteomes" id="UP000472265"/>
    </source>
</evidence>
<evidence type="ECO:0000256" key="10">
    <source>
        <dbReference type="ARBA" id="ARBA00023235"/>
    </source>
</evidence>
<dbReference type="Gene3D" id="3.30.70.330">
    <property type="match status" value="1"/>
</dbReference>
<feature type="domain" description="PPIase cyclophilin-type" evidence="15">
    <location>
        <begin position="6"/>
        <end position="161"/>
    </location>
</feature>
<proteinExistence type="inferred from homology"/>
<dbReference type="InterPro" id="IPR035979">
    <property type="entry name" value="RBD_domain_sf"/>
</dbReference>
<dbReference type="Proteomes" id="UP000472265">
    <property type="component" value="Chromosome 22"/>
</dbReference>
<dbReference type="SUPFAM" id="SSF54928">
    <property type="entry name" value="RNA-binding domain, RBD"/>
    <property type="match status" value="1"/>
</dbReference>
<keyword evidence="10 13" id="KW-0413">Isomerase</keyword>
<dbReference type="SMART" id="SM00360">
    <property type="entry name" value="RRM"/>
    <property type="match status" value="1"/>
</dbReference>
<evidence type="ECO:0000313" key="17">
    <source>
        <dbReference type="Ensembl" id="ENSSAUP00010005896.1"/>
    </source>
</evidence>
<evidence type="ECO:0000256" key="7">
    <source>
        <dbReference type="ARBA" id="ARBA00022843"/>
    </source>
</evidence>
<evidence type="ECO:0000256" key="11">
    <source>
        <dbReference type="ARBA" id="ARBA00023242"/>
    </source>
</evidence>
<evidence type="ECO:0000256" key="14">
    <source>
        <dbReference type="SAM" id="MobiDB-lite"/>
    </source>
</evidence>
<dbReference type="CDD" id="cd01921">
    <property type="entry name" value="cyclophilin_RRM"/>
    <property type="match status" value="1"/>
</dbReference>
<dbReference type="InterPro" id="IPR029000">
    <property type="entry name" value="Cyclophilin-like_dom_sf"/>
</dbReference>
<keyword evidence="6" id="KW-0597">Phosphoprotein</keyword>
<comment type="similarity">
    <text evidence="4 13">Belongs to the cyclophilin-type PPIase family. PPIL4 subfamily.</text>
</comment>
<comment type="catalytic activity">
    <reaction evidence="1 13">
        <text>[protein]-peptidylproline (omega=180) = [protein]-peptidylproline (omega=0)</text>
        <dbReference type="Rhea" id="RHEA:16237"/>
        <dbReference type="Rhea" id="RHEA-COMP:10747"/>
        <dbReference type="Rhea" id="RHEA-COMP:10748"/>
        <dbReference type="ChEBI" id="CHEBI:83833"/>
        <dbReference type="ChEBI" id="CHEBI:83834"/>
        <dbReference type="EC" id="5.2.1.8"/>
    </reaction>
</comment>
<keyword evidence="5" id="KW-1017">Isopeptide bond</keyword>
<evidence type="ECO:0000256" key="3">
    <source>
        <dbReference type="ARBA" id="ARBA00004123"/>
    </source>
</evidence>
<dbReference type="FunFam" id="2.40.100.10:FF:000016">
    <property type="entry name" value="Peptidyl-prolyl cis-trans isomerase"/>
    <property type="match status" value="1"/>
</dbReference>
<feature type="region of interest" description="Disordered" evidence="14">
    <location>
        <begin position="360"/>
        <end position="387"/>
    </location>
</feature>
<accession>A0A671TWX1</accession>
<evidence type="ECO:0000256" key="9">
    <source>
        <dbReference type="ARBA" id="ARBA00023110"/>
    </source>
</evidence>
<reference evidence="17" key="2">
    <citation type="submission" date="2025-08" db="UniProtKB">
        <authorList>
            <consortium name="Ensembl"/>
        </authorList>
    </citation>
    <scope>IDENTIFICATION</scope>
</reference>
<dbReference type="GO" id="GO:0005634">
    <property type="term" value="C:nucleus"/>
    <property type="evidence" value="ECO:0007669"/>
    <property type="project" value="UniProtKB-SubCell"/>
</dbReference>
<organism evidence="17 18">
    <name type="scientific">Sparus aurata</name>
    <name type="common">Gilthead sea bream</name>
    <dbReference type="NCBI Taxonomy" id="8175"/>
    <lineage>
        <taxon>Eukaryota</taxon>
        <taxon>Metazoa</taxon>
        <taxon>Chordata</taxon>
        <taxon>Craniata</taxon>
        <taxon>Vertebrata</taxon>
        <taxon>Euteleostomi</taxon>
        <taxon>Actinopterygii</taxon>
        <taxon>Neopterygii</taxon>
        <taxon>Teleostei</taxon>
        <taxon>Neoteleostei</taxon>
        <taxon>Acanthomorphata</taxon>
        <taxon>Eupercaria</taxon>
        <taxon>Spariformes</taxon>
        <taxon>Sparidae</taxon>
        <taxon>Sparus</taxon>
    </lineage>
</organism>